<dbReference type="Proteomes" id="UP001153321">
    <property type="component" value="Chromosome 26"/>
</dbReference>
<accession>A0A9P0I726</accession>
<organism evidence="1 2">
    <name type="scientific">Spodoptera littoralis</name>
    <name type="common">Egyptian cotton leafworm</name>
    <dbReference type="NCBI Taxonomy" id="7109"/>
    <lineage>
        <taxon>Eukaryota</taxon>
        <taxon>Metazoa</taxon>
        <taxon>Ecdysozoa</taxon>
        <taxon>Arthropoda</taxon>
        <taxon>Hexapoda</taxon>
        <taxon>Insecta</taxon>
        <taxon>Pterygota</taxon>
        <taxon>Neoptera</taxon>
        <taxon>Endopterygota</taxon>
        <taxon>Lepidoptera</taxon>
        <taxon>Glossata</taxon>
        <taxon>Ditrysia</taxon>
        <taxon>Noctuoidea</taxon>
        <taxon>Noctuidae</taxon>
        <taxon>Amphipyrinae</taxon>
        <taxon>Spodoptera</taxon>
    </lineage>
</organism>
<evidence type="ECO:0000313" key="2">
    <source>
        <dbReference type="Proteomes" id="UP001153321"/>
    </source>
</evidence>
<proteinExistence type="predicted"/>
<sequence>MSNLFTRDLKTPKSYLTGNSLWQGIPFLSGSYEPFKPRSATFFL</sequence>
<name>A0A9P0I726_SPOLI</name>
<reference evidence="1" key="1">
    <citation type="submission" date="2022-02" db="EMBL/GenBank/DDBJ databases">
        <authorList>
            <person name="King R."/>
        </authorList>
    </citation>
    <scope>NUCLEOTIDE SEQUENCE</scope>
</reference>
<dbReference type="EMBL" id="LR824557">
    <property type="protein sequence ID" value="CAH1642278.1"/>
    <property type="molecule type" value="Genomic_DNA"/>
</dbReference>
<dbReference type="AlphaFoldDB" id="A0A9P0I726"/>
<protein>
    <submittedName>
        <fullName evidence="1">Uncharacterized protein</fullName>
    </submittedName>
</protein>
<keyword evidence="2" id="KW-1185">Reference proteome</keyword>
<gene>
    <name evidence="1" type="ORF">SPLIT_LOCUS7634</name>
</gene>
<evidence type="ECO:0000313" key="1">
    <source>
        <dbReference type="EMBL" id="CAH1642278.1"/>
    </source>
</evidence>